<gene>
    <name evidence="9" type="ORF">TTHERM_000999150</name>
    <name evidence="8" type="ORF">TTHERM_02188720</name>
</gene>
<dbReference type="eggNOG" id="ENOG502RXG9">
    <property type="taxonomic scope" value="Eukaryota"/>
</dbReference>
<dbReference type="GeneID" id="7842708"/>
<accession>Q225Q9</accession>
<dbReference type="InParanoid" id="Q225Q9"/>
<dbReference type="SUPFAM" id="SSF56024">
    <property type="entry name" value="Phospholipase D/nuclease"/>
    <property type="match status" value="1"/>
</dbReference>
<dbReference type="KEGG" id="tet:TTHERM_000999150"/>
<dbReference type="HOGENOM" id="CLU_080814_2_0_1"/>
<reference evidence="8" key="2">
    <citation type="submission" date="2008-09" db="EMBL/GenBank/DDBJ databases">
        <authorList>
            <person name="Eisen J.A."/>
            <person name="Wu M."/>
            <person name="Wu D."/>
            <person name="Nierman W.C."/>
            <person name="Orias E."/>
            <person name="Delcher A.L."/>
            <person name="Salzberg S.L."/>
        </authorList>
    </citation>
    <scope>NUCLEOTIDE SEQUENCE</scope>
    <source>
        <strain evidence="8">SB210</strain>
    </source>
</reference>
<dbReference type="PROSITE" id="PS50035">
    <property type="entry name" value="PLD"/>
    <property type="match status" value="1"/>
</dbReference>
<dbReference type="InterPro" id="IPR025202">
    <property type="entry name" value="PLD-like_dom"/>
</dbReference>
<name>Q225Q9_TETTS</name>
<evidence type="ECO:0000313" key="10">
    <source>
        <dbReference type="Proteomes" id="UP000009168"/>
    </source>
</evidence>
<dbReference type="Pfam" id="PF13091">
    <property type="entry name" value="PLDc_2"/>
    <property type="match status" value="1"/>
</dbReference>
<keyword evidence="1" id="KW-0378">Hydrolase</keyword>
<protein>
    <recommendedName>
        <fullName evidence="5">Mitochondrial cardiolipin hydrolase</fullName>
    </recommendedName>
</protein>
<evidence type="ECO:0000256" key="2">
    <source>
        <dbReference type="ARBA" id="ARBA00022963"/>
    </source>
</evidence>
<evidence type="ECO:0000256" key="5">
    <source>
        <dbReference type="ARBA" id="ARBA00040549"/>
    </source>
</evidence>
<sequence>MDKLEDQTCREDFRASYKNLEINEANKKNFVALTKKHIDEISRVDICNLIDELRTGDSQQDKKVDAVKDALFHLLGEVTIRKPSFLDALFFPQDDESRIVEYLNLAHKTIDVCVFTISNDYLAWALYDLHKKGVKVRIITDDECSTNRGSDIQDLADAGIPCRLDSDPTAHMHNKFAIIDGHILVNGSFNWTQQAVEKNQENLSIIDSEELCQKYTKEYEKLWAKFEHEQVKKVSDSDPYATKRRPNFREYQKRNKNPNAKNWK</sequence>
<evidence type="ECO:0000259" key="7">
    <source>
        <dbReference type="PROSITE" id="PS50035"/>
    </source>
</evidence>
<dbReference type="KEGG" id="tet:TTHERM_02188720"/>
<dbReference type="AlphaFoldDB" id="Q225Q9"/>
<dbReference type="InterPro" id="IPR051406">
    <property type="entry name" value="PLD_domain"/>
</dbReference>
<dbReference type="PANTHER" id="PTHR43856">
    <property type="entry name" value="CARDIOLIPIN HYDROLASE"/>
    <property type="match status" value="1"/>
</dbReference>
<keyword evidence="10" id="KW-1185">Reference proteome</keyword>
<keyword evidence="2" id="KW-0442">Lipid degradation</keyword>
<evidence type="ECO:0000256" key="4">
    <source>
        <dbReference type="ARBA" id="ARBA00038012"/>
    </source>
</evidence>
<comment type="similarity">
    <text evidence="4">Belongs to the phospholipase D family. MitoPLD/Zucchini subfamily.</text>
</comment>
<dbReference type="GeneID" id="24441348"/>
<dbReference type="Proteomes" id="UP000009168">
    <property type="component" value="Unassembled WGS sequence"/>
</dbReference>
<reference evidence="10" key="1">
    <citation type="journal article" date="2006" name="PLoS Biol.">
        <title>Macronuclear genome sequence of the ciliate Tetrahymena thermophila, a model eukaryote.</title>
        <authorList>
            <person name="Eisen J.A."/>
            <person name="Coyne R.S."/>
            <person name="Wu M."/>
            <person name="Wu D."/>
            <person name="Thiagarajan M."/>
            <person name="Wortman J.R."/>
            <person name="Badger J.H."/>
            <person name="Ren Q."/>
            <person name="Amedeo P."/>
            <person name="Jones K.M."/>
            <person name="Tallon L.J."/>
            <person name="Delcher A.L."/>
            <person name="Salzberg S.L."/>
            <person name="Silva J.C."/>
            <person name="Haas B.J."/>
            <person name="Majoros W.H."/>
            <person name="Farzad M."/>
            <person name="Carlton J.M."/>
            <person name="Smith R.K. Jr."/>
            <person name="Garg J."/>
            <person name="Pearlman R.E."/>
            <person name="Karrer K.M."/>
            <person name="Sun L."/>
            <person name="Manning G."/>
            <person name="Elde N.C."/>
            <person name="Turkewitz A.P."/>
            <person name="Asai D.J."/>
            <person name="Wilkes D.E."/>
            <person name="Wang Y."/>
            <person name="Cai H."/>
            <person name="Collins K."/>
            <person name="Stewart B.A."/>
            <person name="Lee S.R."/>
            <person name="Wilamowska K."/>
            <person name="Weinberg Z."/>
            <person name="Ruzzo W.L."/>
            <person name="Wloga D."/>
            <person name="Gaertig J."/>
            <person name="Frankel J."/>
            <person name="Tsao C.-C."/>
            <person name="Gorovsky M.A."/>
            <person name="Keeling P.J."/>
            <person name="Waller R.F."/>
            <person name="Patron N.J."/>
            <person name="Cherry J.M."/>
            <person name="Stover N.A."/>
            <person name="Krieger C.J."/>
            <person name="del Toro C."/>
            <person name="Ryder H.F."/>
            <person name="Williamson S.C."/>
            <person name="Barbeau R.A."/>
            <person name="Hamilton E.P."/>
            <person name="Orias E."/>
        </authorList>
    </citation>
    <scope>NUCLEOTIDE SEQUENCE [LARGE SCALE GENOMIC DNA]</scope>
    <source>
        <strain evidence="10">SB210</strain>
    </source>
</reference>
<dbReference type="InterPro" id="IPR001736">
    <property type="entry name" value="PLipase_D/transphosphatidylase"/>
</dbReference>
<dbReference type="GO" id="GO:0016042">
    <property type="term" value="P:lipid catabolic process"/>
    <property type="evidence" value="ECO:0007669"/>
    <property type="project" value="UniProtKB-KW"/>
</dbReference>
<dbReference type="Gene3D" id="3.30.870.10">
    <property type="entry name" value="Endonuclease Chain A"/>
    <property type="match status" value="1"/>
</dbReference>
<dbReference type="STRING" id="312017.Q225Q9"/>
<dbReference type="PANTHER" id="PTHR43856:SF1">
    <property type="entry name" value="MITOCHONDRIAL CARDIOLIPIN HYDROLASE"/>
    <property type="match status" value="1"/>
</dbReference>
<evidence type="ECO:0000256" key="3">
    <source>
        <dbReference type="ARBA" id="ARBA00023098"/>
    </source>
</evidence>
<dbReference type="RefSeq" id="XP_001028688.1">
    <property type="nucleotide sequence ID" value="XM_001028688.3"/>
</dbReference>
<organism evidence="8 10">
    <name type="scientific">Tetrahymena thermophila (strain SB210)</name>
    <dbReference type="NCBI Taxonomy" id="312017"/>
    <lineage>
        <taxon>Eukaryota</taxon>
        <taxon>Sar</taxon>
        <taxon>Alveolata</taxon>
        <taxon>Ciliophora</taxon>
        <taxon>Intramacronucleata</taxon>
        <taxon>Oligohymenophorea</taxon>
        <taxon>Hymenostomatida</taxon>
        <taxon>Tetrahymenina</taxon>
        <taxon>Tetrahymenidae</taxon>
        <taxon>Tetrahymena</taxon>
    </lineage>
</organism>
<dbReference type="RefSeq" id="XP_012653702.1">
    <property type="nucleotide sequence ID" value="XM_012798248.1"/>
</dbReference>
<evidence type="ECO:0000256" key="6">
    <source>
        <dbReference type="SAM" id="MobiDB-lite"/>
    </source>
</evidence>
<feature type="domain" description="PLD phosphodiesterase" evidence="7">
    <location>
        <begin position="168"/>
        <end position="195"/>
    </location>
</feature>
<feature type="region of interest" description="Disordered" evidence="6">
    <location>
        <begin position="231"/>
        <end position="264"/>
    </location>
</feature>
<dbReference type="CDD" id="cd09171">
    <property type="entry name" value="PLDc_vPLD6_like"/>
    <property type="match status" value="1"/>
</dbReference>
<dbReference type="GO" id="GO:0016891">
    <property type="term" value="F:RNA endonuclease activity producing 5'-phosphomonoesters, hydrolytic mechanism"/>
    <property type="evidence" value="ECO:0007669"/>
    <property type="project" value="TreeGrafter"/>
</dbReference>
<dbReference type="EMBL" id="GG662360">
    <property type="protein sequence ID" value="EAR81025.1"/>
    <property type="molecule type" value="Genomic_DNA"/>
</dbReference>
<evidence type="ECO:0000313" key="8">
    <source>
        <dbReference type="EMBL" id="EAR81025.1"/>
    </source>
</evidence>
<reference evidence="8" key="3">
    <citation type="submission" date="2014-02" db="EMBL/GenBank/DDBJ databases">
        <title>Annotation update of Tetrahymena thermophila SB210.</title>
        <authorList>
            <person name="Bidwell S."/>
            <person name="Michalis H.M."/>
            <person name="Zafar N."/>
            <person name="Joardar V."/>
            <person name="Miao W."/>
            <person name="Russ C."/>
            <person name="Eisen J."/>
            <person name="Wu M."/>
            <person name="Wu D."/>
            <person name="Nierman W."/>
            <person name="Orias E."/>
            <person name="Delcher A."/>
            <person name="Salzberg S."/>
            <person name="Coyne R."/>
        </authorList>
    </citation>
    <scope>NUCLEOTIDE SEQUENCE</scope>
    <source>
        <strain evidence="8">SB210</strain>
    </source>
</reference>
<evidence type="ECO:0000313" key="9">
    <source>
        <dbReference type="EMBL" id="EWS73771.1"/>
    </source>
</evidence>
<evidence type="ECO:0000256" key="1">
    <source>
        <dbReference type="ARBA" id="ARBA00022801"/>
    </source>
</evidence>
<dbReference type="OrthoDB" id="412219at2759"/>
<dbReference type="EMBL" id="GG662652">
    <property type="protein sequence ID" value="EWS73771.1"/>
    <property type="molecule type" value="Genomic_DNA"/>
</dbReference>
<proteinExistence type="inferred from homology"/>
<keyword evidence="3" id="KW-0443">Lipid metabolism</keyword>